<reference evidence="7 8" key="1">
    <citation type="submission" date="2017-04" db="EMBL/GenBank/DDBJ databases">
        <title>Kefir bacterial isolates.</title>
        <authorList>
            <person name="Kim Y."/>
            <person name="Blasche S."/>
            <person name="Patil K.R."/>
        </authorList>
    </citation>
    <scope>NUCLEOTIDE SEQUENCE [LARGE SCALE GENOMIC DNA]</scope>
    <source>
        <strain evidence="7 8">KR</strain>
    </source>
</reference>
<dbReference type="GO" id="GO:0008270">
    <property type="term" value="F:zinc ion binding"/>
    <property type="evidence" value="ECO:0007669"/>
    <property type="project" value="InterPro"/>
</dbReference>
<dbReference type="InterPro" id="IPR004183">
    <property type="entry name" value="Xdiol_dOase_suB"/>
</dbReference>
<proteinExistence type="inferred from homology"/>
<keyword evidence="8" id="KW-1185">Reference proteome</keyword>
<dbReference type="Proteomes" id="UP000216151">
    <property type="component" value="Unassembled WGS sequence"/>
</dbReference>
<accession>A0A269XYI7</accession>
<keyword evidence="3" id="KW-0479">Metal-binding</keyword>
<protein>
    <submittedName>
        <fullName evidence="7">Dioxygenase</fullName>
    </submittedName>
</protein>
<comment type="caution">
    <text evidence="7">The sequence shown here is derived from an EMBL/GenBank/DDBJ whole genome shotgun (WGS) entry which is preliminary data.</text>
</comment>
<dbReference type="Gene3D" id="3.40.830.10">
    <property type="entry name" value="LigB-like"/>
    <property type="match status" value="1"/>
</dbReference>
<evidence type="ECO:0000256" key="5">
    <source>
        <dbReference type="ARBA" id="ARBA00023002"/>
    </source>
</evidence>
<dbReference type="EMBL" id="NCXK01000006">
    <property type="protein sequence ID" value="PAK78364.1"/>
    <property type="molecule type" value="Genomic_DNA"/>
</dbReference>
<evidence type="ECO:0000256" key="1">
    <source>
        <dbReference type="ARBA" id="ARBA00001947"/>
    </source>
</evidence>
<dbReference type="GO" id="GO:0008198">
    <property type="term" value="F:ferrous iron binding"/>
    <property type="evidence" value="ECO:0007669"/>
    <property type="project" value="InterPro"/>
</dbReference>
<dbReference type="Pfam" id="PF02900">
    <property type="entry name" value="LigB"/>
    <property type="match status" value="1"/>
</dbReference>
<evidence type="ECO:0000256" key="4">
    <source>
        <dbReference type="ARBA" id="ARBA00022833"/>
    </source>
</evidence>
<comment type="cofactor">
    <cofactor evidence="1">
        <name>Zn(2+)</name>
        <dbReference type="ChEBI" id="CHEBI:29105"/>
    </cofactor>
</comment>
<gene>
    <name evidence="7" type="ORF">B8X00_07115</name>
</gene>
<comment type="similarity">
    <text evidence="2">Belongs to the DODA-type extradiol aromatic ring-opening dioxygenase family.</text>
</comment>
<keyword evidence="4" id="KW-0862">Zinc</keyword>
<evidence type="ECO:0000259" key="6">
    <source>
        <dbReference type="Pfam" id="PF02900"/>
    </source>
</evidence>
<name>A0A269XYI7_9PROT</name>
<evidence type="ECO:0000256" key="2">
    <source>
        <dbReference type="ARBA" id="ARBA00007581"/>
    </source>
</evidence>
<organism evidence="7 8">
    <name type="scientific">Acetobacter fabarum</name>
    <dbReference type="NCBI Taxonomy" id="483199"/>
    <lineage>
        <taxon>Bacteria</taxon>
        <taxon>Pseudomonadati</taxon>
        <taxon>Pseudomonadota</taxon>
        <taxon>Alphaproteobacteria</taxon>
        <taxon>Acetobacterales</taxon>
        <taxon>Acetobacteraceae</taxon>
        <taxon>Acetobacter</taxon>
    </lineage>
</organism>
<dbReference type="AlphaFoldDB" id="A0A269XYI7"/>
<dbReference type="PANTHER" id="PTHR30096">
    <property type="entry name" value="4,5-DOPA DIOXYGENASE EXTRADIOL-LIKE PROTEIN"/>
    <property type="match status" value="1"/>
</dbReference>
<feature type="domain" description="Extradiol ring-cleavage dioxygenase class III enzyme subunit B" evidence="6">
    <location>
        <begin position="48"/>
        <end position="255"/>
    </location>
</feature>
<evidence type="ECO:0000256" key="3">
    <source>
        <dbReference type="ARBA" id="ARBA00022723"/>
    </source>
</evidence>
<dbReference type="PANTHER" id="PTHR30096:SF0">
    <property type="entry name" value="4,5-DOPA DIOXYGENASE EXTRADIOL-LIKE PROTEIN"/>
    <property type="match status" value="1"/>
</dbReference>
<dbReference type="OrthoDB" id="9790889at2"/>
<dbReference type="InterPro" id="IPR014436">
    <property type="entry name" value="Extradiol_dOase_DODA"/>
</dbReference>
<evidence type="ECO:0000313" key="8">
    <source>
        <dbReference type="Proteomes" id="UP000216151"/>
    </source>
</evidence>
<dbReference type="PIRSF" id="PIRSF006157">
    <property type="entry name" value="Doxgns_DODA"/>
    <property type="match status" value="1"/>
</dbReference>
<dbReference type="SUPFAM" id="SSF53213">
    <property type="entry name" value="LigB-like"/>
    <property type="match status" value="1"/>
</dbReference>
<dbReference type="RefSeq" id="WP_095349678.1">
    <property type="nucleotide sequence ID" value="NZ_JBDNMF010000020.1"/>
</dbReference>
<evidence type="ECO:0000313" key="7">
    <source>
        <dbReference type="EMBL" id="PAK78364.1"/>
    </source>
</evidence>
<dbReference type="GO" id="GO:0016702">
    <property type="term" value="F:oxidoreductase activity, acting on single donors with incorporation of molecular oxygen, incorporation of two atoms of oxygen"/>
    <property type="evidence" value="ECO:0007669"/>
    <property type="project" value="UniProtKB-ARBA"/>
</dbReference>
<keyword evidence="5" id="KW-0560">Oxidoreductase</keyword>
<dbReference type="CDD" id="cd07363">
    <property type="entry name" value="45_DOPA_Dioxygenase"/>
    <property type="match status" value="1"/>
</dbReference>
<keyword evidence="7" id="KW-0223">Dioxygenase</keyword>
<sequence>MPTPAAAKHPKQPTLFIPHGGGPCFFMDWPQTWDHMAAFLRGLSATLPQKPDAIVVVSGHWEEQVPTLMSGAKPGLIYDYYGFPAHTYTLQYPAPGSPALATHMRTLLEQAGFASAENAERGFDHGVFIPFMLAFPQADIPVVEFSLQKALDPAEHLAIGAALAPLRADNVLIMGTGLSYHNLPHFMSGSPATDEPAKAFDAWLTRSVCAPPPERTAQLTHWAQAPGARLCHPREEHLLPLMVAAGAAGQDYGQQIYSDTVLGKALSGYRFG</sequence>